<dbReference type="EMBL" id="CAJVCE010000040">
    <property type="protein sequence ID" value="CAG7658104.1"/>
    <property type="molecule type" value="Genomic_DNA"/>
</dbReference>
<organism evidence="1 2">
    <name type="scientific">Paenibacillus allorhizosphaerae</name>
    <dbReference type="NCBI Taxonomy" id="2849866"/>
    <lineage>
        <taxon>Bacteria</taxon>
        <taxon>Bacillati</taxon>
        <taxon>Bacillota</taxon>
        <taxon>Bacilli</taxon>
        <taxon>Bacillales</taxon>
        <taxon>Paenibacillaceae</taxon>
        <taxon>Paenibacillus</taxon>
    </lineage>
</organism>
<sequence>MPCIFCNFRMPPKVSSEVCSPVQTHPSEVFFFLQIESVTTYRNVKGER</sequence>
<gene>
    <name evidence="1" type="ORF">PAECIP111802_06949</name>
</gene>
<proteinExistence type="predicted"/>
<protein>
    <submittedName>
        <fullName evidence="1">Uncharacterized protein</fullName>
    </submittedName>
</protein>
<evidence type="ECO:0000313" key="2">
    <source>
        <dbReference type="Proteomes" id="UP000730618"/>
    </source>
</evidence>
<keyword evidence="2" id="KW-1185">Reference proteome</keyword>
<evidence type="ECO:0000313" key="1">
    <source>
        <dbReference type="EMBL" id="CAG7658104.1"/>
    </source>
</evidence>
<accession>A0ABM8VTR3</accession>
<reference evidence="1 2" key="1">
    <citation type="submission" date="2021-06" db="EMBL/GenBank/DDBJ databases">
        <authorList>
            <person name="Criscuolo A."/>
        </authorList>
    </citation>
    <scope>NUCLEOTIDE SEQUENCE [LARGE SCALE GENOMIC DNA]</scope>
    <source>
        <strain evidence="2">CIP 111802</strain>
    </source>
</reference>
<dbReference type="Proteomes" id="UP000730618">
    <property type="component" value="Unassembled WGS sequence"/>
</dbReference>
<name>A0ABM8VTR3_9BACL</name>
<comment type="caution">
    <text evidence="1">The sequence shown here is derived from an EMBL/GenBank/DDBJ whole genome shotgun (WGS) entry which is preliminary data.</text>
</comment>